<organism evidence="1">
    <name type="scientific">marine sediment metagenome</name>
    <dbReference type="NCBI Taxonomy" id="412755"/>
    <lineage>
        <taxon>unclassified sequences</taxon>
        <taxon>metagenomes</taxon>
        <taxon>ecological metagenomes</taxon>
    </lineage>
</organism>
<dbReference type="PANTHER" id="PTHR43534:SF1">
    <property type="entry name" value="4FE-4S CLUSTER CONTAINING PARA FAMILY ATPASE PROTEIN"/>
    <property type="match status" value="1"/>
</dbReference>
<accession>X1SZF1</accession>
<dbReference type="PANTHER" id="PTHR43534">
    <property type="entry name" value="MIND SUPERFAMILY P-LOOP ATPASE CONTAINING AN INSERTED FERREDOXIN DOMAIN"/>
    <property type="match status" value="1"/>
</dbReference>
<gene>
    <name evidence="1" type="ORF">S12H4_12435</name>
</gene>
<feature type="non-terminal residue" evidence="1">
    <location>
        <position position="1"/>
    </location>
</feature>
<proteinExistence type="predicted"/>
<reference evidence="1" key="1">
    <citation type="journal article" date="2014" name="Front. Microbiol.">
        <title>High frequency of phylogenetically diverse reductive dehalogenase-homologous genes in deep subseafloor sedimentary metagenomes.</title>
        <authorList>
            <person name="Kawai M."/>
            <person name="Futagami T."/>
            <person name="Toyoda A."/>
            <person name="Takaki Y."/>
            <person name="Nishi S."/>
            <person name="Hori S."/>
            <person name="Arai W."/>
            <person name="Tsubouchi T."/>
            <person name="Morono Y."/>
            <person name="Uchiyama I."/>
            <person name="Ito T."/>
            <person name="Fujiyama A."/>
            <person name="Inagaki F."/>
            <person name="Takami H."/>
        </authorList>
    </citation>
    <scope>NUCLEOTIDE SEQUENCE</scope>
    <source>
        <strain evidence="1">Expedition CK06-06</strain>
    </source>
</reference>
<dbReference type="EMBL" id="BARW01005922">
    <property type="protein sequence ID" value="GAI84486.1"/>
    <property type="molecule type" value="Genomic_DNA"/>
</dbReference>
<comment type="caution">
    <text evidence="1">The sequence shown here is derived from an EMBL/GenBank/DDBJ whole genome shotgun (WGS) entry which is preliminary data.</text>
</comment>
<sequence length="59" mass="6018">ARLGIAQENSGRLVALVRQQAKQIAERDGLTYIISDGPPGIGCAVISSLSGASLALLVV</sequence>
<name>X1SZF1_9ZZZZ</name>
<protein>
    <submittedName>
        <fullName evidence="1">Uncharacterized protein</fullName>
    </submittedName>
</protein>
<evidence type="ECO:0000313" key="1">
    <source>
        <dbReference type="EMBL" id="GAI84486.1"/>
    </source>
</evidence>
<dbReference type="AlphaFoldDB" id="X1SZF1"/>